<dbReference type="NCBIfam" id="TIGR01150">
    <property type="entry name" value="puhA"/>
    <property type="match status" value="1"/>
</dbReference>
<dbReference type="Gene3D" id="4.10.540.10">
    <property type="entry name" value="Photosynthetic reaction centre, H subunit, N-terminal domain"/>
    <property type="match status" value="1"/>
</dbReference>
<proteinExistence type="predicted"/>
<evidence type="ECO:0000256" key="1">
    <source>
        <dbReference type="SAM" id="MobiDB-lite"/>
    </source>
</evidence>
<dbReference type="EMBL" id="JAFCLK010000024">
    <property type="protein sequence ID" value="MBR1138868.1"/>
    <property type="molecule type" value="Genomic_DNA"/>
</dbReference>
<reference evidence="6" key="1">
    <citation type="journal article" date="2021" name="ISME J.">
        <title>Evolutionary origin and ecological implication of a unique nif island in free-living Bradyrhizobium lineages.</title>
        <authorList>
            <person name="Tao J."/>
        </authorList>
    </citation>
    <scope>NUCLEOTIDE SEQUENCE [LARGE SCALE GENOMIC DNA]</scope>
    <source>
        <strain evidence="6">SZCCT0094</strain>
    </source>
</reference>
<dbReference type="InterPro" id="IPR015810">
    <property type="entry name" value="Photo_RC_H_N"/>
</dbReference>
<feature type="transmembrane region" description="Helical" evidence="2">
    <location>
        <begin position="12"/>
        <end position="30"/>
    </location>
</feature>
<keyword evidence="6" id="KW-1185">Reference proteome</keyword>
<name>A0ABS5GC01_9BRAD</name>
<dbReference type="Pfam" id="PF03967">
    <property type="entry name" value="PRCH"/>
    <property type="match status" value="1"/>
</dbReference>
<dbReference type="SUPFAM" id="SSF81490">
    <property type="entry name" value="Photosystem II reaction centre subunit H, transmembrane region"/>
    <property type="match status" value="1"/>
</dbReference>
<organism evidence="5 6">
    <name type="scientific">Bradyrhizobium denitrificans</name>
    <dbReference type="NCBI Taxonomy" id="2734912"/>
    <lineage>
        <taxon>Bacteria</taxon>
        <taxon>Pseudomonadati</taxon>
        <taxon>Pseudomonadota</taxon>
        <taxon>Alphaproteobacteria</taxon>
        <taxon>Hyphomicrobiales</taxon>
        <taxon>Nitrobacteraceae</taxon>
        <taxon>Bradyrhizobium</taxon>
    </lineage>
</organism>
<dbReference type="SUPFAM" id="SSF50346">
    <property type="entry name" value="PRC-barrel domain"/>
    <property type="match status" value="1"/>
</dbReference>
<dbReference type="InterPro" id="IPR005652">
    <property type="entry name" value="Photo_RC_H"/>
</dbReference>
<protein>
    <submittedName>
        <fullName evidence="5">Photosynthetic reaction center subunit H</fullName>
    </submittedName>
</protein>
<feature type="domain" description="Photosynthetic reaction centre H subunit N-terminal" evidence="3">
    <location>
        <begin position="4"/>
        <end position="138"/>
    </location>
</feature>
<dbReference type="InterPro" id="IPR011033">
    <property type="entry name" value="PRC_barrel-like_sf"/>
</dbReference>
<dbReference type="InterPro" id="IPR014747">
    <property type="entry name" value="Bac_photo_RC_H_C"/>
</dbReference>
<comment type="caution">
    <text evidence="5">The sequence shown here is derived from an EMBL/GenBank/DDBJ whole genome shotgun (WGS) entry which is preliminary data.</text>
</comment>
<feature type="domain" description="PRC-barrel" evidence="4">
    <location>
        <begin position="148"/>
        <end position="215"/>
    </location>
</feature>
<evidence type="ECO:0000313" key="6">
    <source>
        <dbReference type="Proteomes" id="UP001314635"/>
    </source>
</evidence>
<gene>
    <name evidence="5" type="primary">puhA</name>
    <name evidence="5" type="ORF">JQ619_24175</name>
</gene>
<evidence type="ECO:0000256" key="2">
    <source>
        <dbReference type="SAM" id="Phobius"/>
    </source>
</evidence>
<feature type="region of interest" description="Disordered" evidence="1">
    <location>
        <begin position="50"/>
        <end position="89"/>
    </location>
</feature>
<keyword evidence="2" id="KW-0472">Membrane</keyword>
<keyword evidence="2" id="KW-1133">Transmembrane helix</keyword>
<dbReference type="InterPro" id="IPR027275">
    <property type="entry name" value="PRC-brl_dom"/>
</dbReference>
<dbReference type="Pfam" id="PF05239">
    <property type="entry name" value="PRC"/>
    <property type="match status" value="1"/>
</dbReference>
<dbReference type="Gene3D" id="3.90.50.10">
    <property type="entry name" value="Photosynthetic Reaction Center, subunit H, domain 2"/>
    <property type="match status" value="1"/>
</dbReference>
<dbReference type="RefSeq" id="WP_012046262.1">
    <property type="nucleotide sequence ID" value="NZ_JABFDP010000016.1"/>
</dbReference>
<evidence type="ECO:0000259" key="4">
    <source>
        <dbReference type="Pfam" id="PF05239"/>
    </source>
</evidence>
<dbReference type="InterPro" id="IPR037097">
    <property type="entry name" value="Photo_RC_H_N_sf"/>
</dbReference>
<keyword evidence="2" id="KW-0812">Transmembrane</keyword>
<evidence type="ECO:0000313" key="5">
    <source>
        <dbReference type="EMBL" id="MBR1138868.1"/>
    </source>
</evidence>
<evidence type="ECO:0000259" key="3">
    <source>
        <dbReference type="Pfam" id="PF03967"/>
    </source>
</evidence>
<accession>A0ABS5GC01</accession>
<sequence>MQTSFTSYIDVAQVVLYGFWIFFAALIFYLRTEDKREGYPLQFEGRIGRQTASSGHGFPTPPSPKTYHMHGGRTATLPNRDNDRADAPVTPMYSWPGTPYLPTGNPMLDGVGPGSYAARRDEPELTMDNIPAIVPLRVDGSIFIASEDPDPRGMPVFGCDGQLGGKIREVWVDRAEMLIRYLEVEVEGTVGRHVLLPMTMAVVDKSRKAVLVDAILGSQFANVPGLANPDQVTKLEEDKIVGYFGGGHLYATAARQEPLL</sequence>
<dbReference type="Proteomes" id="UP001314635">
    <property type="component" value="Unassembled WGS sequence"/>
</dbReference>